<organism evidence="1 2">
    <name type="scientific">Colletotrichum scovillei</name>
    <dbReference type="NCBI Taxonomy" id="1209932"/>
    <lineage>
        <taxon>Eukaryota</taxon>
        <taxon>Fungi</taxon>
        <taxon>Dikarya</taxon>
        <taxon>Ascomycota</taxon>
        <taxon>Pezizomycotina</taxon>
        <taxon>Sordariomycetes</taxon>
        <taxon>Hypocreomycetidae</taxon>
        <taxon>Glomerellales</taxon>
        <taxon>Glomerellaceae</taxon>
        <taxon>Colletotrichum</taxon>
        <taxon>Colletotrichum acutatum species complex</taxon>
    </lineage>
</organism>
<sequence>MPKTLDIVPSRRLLRLIKHNHGTVLRMFPRVNDHIRLCPQIQRRSSLQQKIHAVRHVVPNSRPCRRQDFKLIQLVVGNLRPWFAVLVPVEVKHRLLLATA</sequence>
<dbReference type="AlphaFoldDB" id="A0A9P7QY03"/>
<proteinExistence type="predicted"/>
<dbReference type="Proteomes" id="UP000699042">
    <property type="component" value="Unassembled WGS sequence"/>
</dbReference>
<name>A0A9P7QY03_9PEZI</name>
<evidence type="ECO:0000313" key="2">
    <source>
        <dbReference type="Proteomes" id="UP000699042"/>
    </source>
</evidence>
<accession>A0A9P7QY03</accession>
<protein>
    <submittedName>
        <fullName evidence="1">Uncharacterized protein</fullName>
    </submittedName>
</protein>
<gene>
    <name evidence="1" type="ORF">JMJ77_009333</name>
</gene>
<comment type="caution">
    <text evidence="1">The sequence shown here is derived from an EMBL/GenBank/DDBJ whole genome shotgun (WGS) entry which is preliminary data.</text>
</comment>
<evidence type="ECO:0000313" key="1">
    <source>
        <dbReference type="EMBL" id="KAG7045248.1"/>
    </source>
</evidence>
<reference evidence="1" key="1">
    <citation type="submission" date="2021-05" db="EMBL/GenBank/DDBJ databases">
        <title>Comparative genomics of three Colletotrichum scovillei strains and genetic complementation revealed genes involved fungal growth and virulence on chili pepper.</title>
        <authorList>
            <person name="Hsieh D.-K."/>
            <person name="Chuang S.-C."/>
            <person name="Chen C.-Y."/>
            <person name="Chao Y.-T."/>
            <person name="Lu M.-Y.J."/>
            <person name="Lee M.-H."/>
            <person name="Shih M.-C."/>
        </authorList>
    </citation>
    <scope>NUCLEOTIDE SEQUENCE</scope>
    <source>
        <strain evidence="1">Coll-153</strain>
    </source>
</reference>
<dbReference type="EMBL" id="JAESDN010000009">
    <property type="protein sequence ID" value="KAG7045248.1"/>
    <property type="molecule type" value="Genomic_DNA"/>
</dbReference>
<keyword evidence="2" id="KW-1185">Reference proteome</keyword>